<organism evidence="3 4">
    <name type="scientific">Mycobacterium kiyosense</name>
    <dbReference type="NCBI Taxonomy" id="2871094"/>
    <lineage>
        <taxon>Bacteria</taxon>
        <taxon>Bacillati</taxon>
        <taxon>Actinomycetota</taxon>
        <taxon>Actinomycetes</taxon>
        <taxon>Mycobacteriales</taxon>
        <taxon>Mycobacteriaceae</taxon>
        <taxon>Mycobacterium</taxon>
    </lineage>
</organism>
<gene>
    <name evidence="3" type="ORF">Mkiyose1413_19430</name>
    <name evidence="2" type="ORF">SRL2020028_14830</name>
</gene>
<evidence type="ECO:0000256" key="1">
    <source>
        <dbReference type="SAM" id="MobiDB-lite"/>
    </source>
</evidence>
<dbReference type="RefSeq" id="WP_370652877.1">
    <property type="nucleotide sequence ID" value="NZ_BRXE01000010.1"/>
</dbReference>
<reference evidence="3" key="1">
    <citation type="submission" date="2022-08" db="EMBL/GenBank/DDBJ databases">
        <title>Mycobacterium kiyosense sp. nov., scotochromogenic slow-glowing species isolated from respiratory specimens.</title>
        <authorList>
            <person name="Fukano H."/>
            <person name="Kazumi Y."/>
            <person name="Sakagami N."/>
            <person name="Ato M."/>
            <person name="Mitarai S."/>
            <person name="Hoshino Y."/>
        </authorList>
    </citation>
    <scope>NUCLEOTIDE SEQUENCE</scope>
    <source>
        <strain evidence="3">1413</strain>
        <strain evidence="2">SRL2020-028</strain>
    </source>
</reference>
<evidence type="ECO:0000313" key="4">
    <source>
        <dbReference type="Proteomes" id="UP001064782"/>
    </source>
</evidence>
<comment type="caution">
    <text evidence="3">The sequence shown here is derived from an EMBL/GenBank/DDBJ whole genome shotgun (WGS) entry which is preliminary data.</text>
</comment>
<dbReference type="EMBL" id="BRZI01000010">
    <property type="protein sequence ID" value="GLD30060.1"/>
    <property type="molecule type" value="Genomic_DNA"/>
</dbReference>
<dbReference type="Proteomes" id="UP001165663">
    <property type="component" value="Unassembled WGS sequence"/>
</dbReference>
<dbReference type="GeneID" id="94554075"/>
<evidence type="ECO:0000313" key="2">
    <source>
        <dbReference type="EMBL" id="GLB82227.1"/>
    </source>
</evidence>
<sequence length="107" mass="12054">MQLTDADVDALACRFLNSPYADQAVYSSWSLDRRLEGFLRRRDLTRIAEDGDAFRLILERVMSYIGLGYQSTAAGAEDADEGQGLPSLAVVNRDRSNRHRPKSDFEI</sequence>
<keyword evidence="4" id="KW-1185">Reference proteome</keyword>
<dbReference type="AlphaFoldDB" id="A0A9P3UTY2"/>
<name>A0A9P3UTY2_9MYCO</name>
<feature type="region of interest" description="Disordered" evidence="1">
    <location>
        <begin position="75"/>
        <end position="107"/>
    </location>
</feature>
<protein>
    <submittedName>
        <fullName evidence="3">Uncharacterized protein</fullName>
    </submittedName>
</protein>
<dbReference type="EMBL" id="BRXE01000010">
    <property type="protein sequence ID" value="GLB82227.1"/>
    <property type="molecule type" value="Genomic_DNA"/>
</dbReference>
<dbReference type="Proteomes" id="UP001064782">
    <property type="component" value="Unassembled WGS sequence"/>
</dbReference>
<accession>A0A9P3UTY2</accession>
<proteinExistence type="predicted"/>
<evidence type="ECO:0000313" key="3">
    <source>
        <dbReference type="EMBL" id="GLD30060.1"/>
    </source>
</evidence>